<proteinExistence type="predicted"/>
<dbReference type="KEGG" id="cpi:Cpin_3306"/>
<dbReference type="AlphaFoldDB" id="A0A979G4W0"/>
<protein>
    <submittedName>
        <fullName evidence="1">Uncharacterized protein</fullName>
    </submittedName>
</protein>
<name>A0A979G4W0_CHIPD</name>
<sequence length="60" mass="7168">METFGWYRLTGLLHKKYLGRRRVEVLPVFPEGFFLPDMQYSFCSFVFLLVTRVPLPYTCT</sequence>
<accession>A0A979G4W0</accession>
<gene>
    <name evidence="1" type="ordered locus">Cpin_3306</name>
</gene>
<reference evidence="2" key="1">
    <citation type="submission" date="2009-08" db="EMBL/GenBank/DDBJ databases">
        <title>The complete genome of Chitinophaga pinensis DSM 2588.</title>
        <authorList>
            <consortium name="US DOE Joint Genome Institute (JGI-PGF)"/>
            <person name="Lucas S."/>
            <person name="Copeland A."/>
            <person name="Lapidus A."/>
            <person name="Glavina del Rio T."/>
            <person name="Dalin E."/>
            <person name="Tice H."/>
            <person name="Bruce D."/>
            <person name="Goodwin L."/>
            <person name="Pitluck S."/>
            <person name="Kyrpides N."/>
            <person name="Mavromatis K."/>
            <person name="Ivanova N."/>
            <person name="Mikhailova N."/>
            <person name="Sims D."/>
            <person name="Meinche L."/>
            <person name="Brettin T."/>
            <person name="Detter J.C."/>
            <person name="Han C."/>
            <person name="Larimer F."/>
            <person name="Land M."/>
            <person name="Hauser L."/>
            <person name="Markowitz V."/>
            <person name="Cheng J.-F."/>
            <person name="Hugenholtz P."/>
            <person name="Woyke T."/>
            <person name="Wu D."/>
            <person name="Spring S."/>
            <person name="Klenk H.-P."/>
            <person name="Eisen J.A."/>
        </authorList>
    </citation>
    <scope>NUCLEOTIDE SEQUENCE [LARGE SCALE GENOMIC DNA]</scope>
    <source>
        <strain evidence="2">ATCC 43595 / DSM 2588 / LMG 13176 / NBRC 15968 / NCIMB 11800 / UQM 2034</strain>
    </source>
</reference>
<dbReference type="Proteomes" id="UP000002215">
    <property type="component" value="Chromosome"/>
</dbReference>
<organism evidence="1 2">
    <name type="scientific">Chitinophaga pinensis (strain ATCC 43595 / DSM 2588 / LMG 13176 / NBRC 15968 / NCIMB 11800 / UQM 2034)</name>
    <dbReference type="NCBI Taxonomy" id="485918"/>
    <lineage>
        <taxon>Bacteria</taxon>
        <taxon>Pseudomonadati</taxon>
        <taxon>Bacteroidota</taxon>
        <taxon>Chitinophagia</taxon>
        <taxon>Chitinophagales</taxon>
        <taxon>Chitinophagaceae</taxon>
        <taxon>Chitinophaga</taxon>
    </lineage>
</organism>
<reference evidence="1 2" key="2">
    <citation type="journal article" date="2010" name="Stand. Genomic Sci.">
        <title>Complete genome sequence of Chitinophaga pinensis type strain (UQM 2034).</title>
        <authorList>
            <person name="Glavina Del Rio T."/>
            <person name="Abt B."/>
            <person name="Spring S."/>
            <person name="Lapidus A."/>
            <person name="Nolan M."/>
            <person name="Tice H."/>
            <person name="Copeland A."/>
            <person name="Cheng J.F."/>
            <person name="Chen F."/>
            <person name="Bruce D."/>
            <person name="Goodwin L."/>
            <person name="Pitluck S."/>
            <person name="Ivanova N."/>
            <person name="Mavromatis K."/>
            <person name="Mikhailova N."/>
            <person name="Pati A."/>
            <person name="Chen A."/>
            <person name="Palaniappan K."/>
            <person name="Land M."/>
            <person name="Hauser L."/>
            <person name="Chang Y.J."/>
            <person name="Jeffries C.D."/>
            <person name="Chain P."/>
            <person name="Saunders E."/>
            <person name="Detter J.C."/>
            <person name="Brettin T."/>
            <person name="Rohde M."/>
            <person name="Goker M."/>
            <person name="Bristow J."/>
            <person name="Eisen J.A."/>
            <person name="Markowitz V."/>
            <person name="Hugenholtz P."/>
            <person name="Kyrpides N.C."/>
            <person name="Klenk H.P."/>
            <person name="Lucas S."/>
        </authorList>
    </citation>
    <scope>NUCLEOTIDE SEQUENCE [LARGE SCALE GENOMIC DNA]</scope>
    <source>
        <strain evidence="2">ATCC 43595 / DSM 2588 / LMG 13176 / NBRC 15968 / NCIMB 11800 / UQM 2034</strain>
    </source>
</reference>
<evidence type="ECO:0000313" key="2">
    <source>
        <dbReference type="Proteomes" id="UP000002215"/>
    </source>
</evidence>
<dbReference type="EMBL" id="CP001699">
    <property type="protein sequence ID" value="ACU60773.1"/>
    <property type="molecule type" value="Genomic_DNA"/>
</dbReference>
<evidence type="ECO:0000313" key="1">
    <source>
        <dbReference type="EMBL" id="ACU60773.1"/>
    </source>
</evidence>